<accession>G3Y1R9</accession>
<dbReference type="EMBL" id="ACJE01000010">
    <property type="protein sequence ID" value="EHA22685.1"/>
    <property type="molecule type" value="Genomic_DNA"/>
</dbReference>
<sequence length="164" mass="18527">MPVAFEAGSFHERSRRMKDVRGIDEEGDQETEISQLPSLGREAHRLKRNPRRLGRLIRHSSWVTKSTFYELKQVQDVLASGDPPVDQSHPAKTISSRLANRDVNQTCLDPDESMIAGLAGWTCSSLRVSAFPHARSTLFPPFCSFFYISPTRCAEVSVDRWGSY</sequence>
<organism evidence="1 2">
    <name type="scientific">Aspergillus niger (strain ATCC 1015 / CBS 113.46 / FGSC A1144 / LSHB Ac4 / NCTC 3858a / NRRL 328 / USDA 3528.7)</name>
    <dbReference type="NCBI Taxonomy" id="380704"/>
    <lineage>
        <taxon>Eukaryota</taxon>
        <taxon>Fungi</taxon>
        <taxon>Dikarya</taxon>
        <taxon>Ascomycota</taxon>
        <taxon>Pezizomycotina</taxon>
        <taxon>Eurotiomycetes</taxon>
        <taxon>Eurotiomycetidae</taxon>
        <taxon>Eurotiales</taxon>
        <taxon>Aspergillaceae</taxon>
        <taxon>Aspergillus</taxon>
        <taxon>Aspergillus subgen. Circumdati</taxon>
    </lineage>
</organism>
<dbReference type="HOGENOM" id="CLU_1618618_0_0_1"/>
<dbReference type="AlphaFoldDB" id="G3Y1R9"/>
<proteinExistence type="predicted"/>
<dbReference type="Proteomes" id="UP000009038">
    <property type="component" value="Unassembled WGS sequence"/>
</dbReference>
<protein>
    <submittedName>
        <fullName evidence="1">Uncharacterized protein</fullName>
    </submittedName>
</protein>
<dbReference type="VEuPathDB" id="FungiDB:ASPNIDRAFT2_36723"/>
<reference evidence="1 2" key="1">
    <citation type="journal article" date="2011" name="Genome Res.">
        <title>Comparative genomics of citric-acid-producing Aspergillus niger ATCC 1015 versus enzyme-producing CBS 513.88.</title>
        <authorList>
            <person name="Andersen M.R."/>
            <person name="Salazar M.P."/>
            <person name="Schaap P.J."/>
            <person name="van de Vondervoort P.J."/>
            <person name="Culley D."/>
            <person name="Thykaer J."/>
            <person name="Frisvad J.C."/>
            <person name="Nielsen K.F."/>
            <person name="Albang R."/>
            <person name="Albermann K."/>
            <person name="Berka R.M."/>
            <person name="Braus G.H."/>
            <person name="Braus-Stromeyer S.A."/>
            <person name="Corrochano L.M."/>
            <person name="Dai Z."/>
            <person name="van Dijck P.W."/>
            <person name="Hofmann G."/>
            <person name="Lasure L.L."/>
            <person name="Magnuson J.K."/>
            <person name="Menke H."/>
            <person name="Meijer M."/>
            <person name="Meijer S.L."/>
            <person name="Nielsen J.B."/>
            <person name="Nielsen M.L."/>
            <person name="van Ooyen A.J."/>
            <person name="Pel H.J."/>
            <person name="Poulsen L."/>
            <person name="Samson R.A."/>
            <person name="Stam H."/>
            <person name="Tsang A."/>
            <person name="van den Brink J.M."/>
            <person name="Atkins A."/>
            <person name="Aerts A."/>
            <person name="Shapiro H."/>
            <person name="Pangilinan J."/>
            <person name="Salamov A."/>
            <person name="Lou Y."/>
            <person name="Lindquist E."/>
            <person name="Lucas S."/>
            <person name="Grimwood J."/>
            <person name="Grigoriev I.V."/>
            <person name="Kubicek C.P."/>
            <person name="Martinez D."/>
            <person name="van Peij N.N."/>
            <person name="Roubos J.A."/>
            <person name="Nielsen J."/>
            <person name="Baker S.E."/>
        </authorList>
    </citation>
    <scope>NUCLEOTIDE SEQUENCE [LARGE SCALE GENOMIC DNA]</scope>
    <source>
        <strain evidence="2">ATCC 1015 / CBS 113.46 / FGSC A1144 / LSHB Ac4 / NCTC 3858a / NRRL 328 / USDA 3528.7</strain>
    </source>
</reference>
<comment type="caution">
    <text evidence="1">The sequence shown here is derived from an EMBL/GenBank/DDBJ whole genome shotgun (WGS) entry which is preliminary data.</text>
</comment>
<evidence type="ECO:0000313" key="2">
    <source>
        <dbReference type="Proteomes" id="UP000009038"/>
    </source>
</evidence>
<name>G3Y1R9_ASPNA</name>
<evidence type="ECO:0000313" key="1">
    <source>
        <dbReference type="EMBL" id="EHA22685.1"/>
    </source>
</evidence>
<gene>
    <name evidence="1" type="ORF">ASPNIDRAFT_36723</name>
</gene>